<name>A0AAD3T890_NEPGR</name>
<keyword evidence="3" id="KW-1185">Reference proteome</keyword>
<reference evidence="2" key="1">
    <citation type="submission" date="2023-05" db="EMBL/GenBank/DDBJ databases">
        <title>Nepenthes gracilis genome sequencing.</title>
        <authorList>
            <person name="Fukushima K."/>
        </authorList>
    </citation>
    <scope>NUCLEOTIDE SEQUENCE</scope>
    <source>
        <strain evidence="2">SING2019-196</strain>
    </source>
</reference>
<evidence type="ECO:0000313" key="3">
    <source>
        <dbReference type="Proteomes" id="UP001279734"/>
    </source>
</evidence>
<dbReference type="Proteomes" id="UP001279734">
    <property type="component" value="Unassembled WGS sequence"/>
</dbReference>
<sequence length="99" mass="11190">MPAAQKVRMEEQGGRYQQPSCTAPEASKKSRHPPQAATTLNAKQQQHSSLSEQRNHQELEYIPAGSAMINQRSKPKLQQPALATFRHPRFTMDKMIFSS</sequence>
<comment type="caution">
    <text evidence="2">The sequence shown here is derived from an EMBL/GenBank/DDBJ whole genome shotgun (WGS) entry which is preliminary data.</text>
</comment>
<organism evidence="2 3">
    <name type="scientific">Nepenthes gracilis</name>
    <name type="common">Slender pitcher plant</name>
    <dbReference type="NCBI Taxonomy" id="150966"/>
    <lineage>
        <taxon>Eukaryota</taxon>
        <taxon>Viridiplantae</taxon>
        <taxon>Streptophyta</taxon>
        <taxon>Embryophyta</taxon>
        <taxon>Tracheophyta</taxon>
        <taxon>Spermatophyta</taxon>
        <taxon>Magnoliopsida</taxon>
        <taxon>eudicotyledons</taxon>
        <taxon>Gunneridae</taxon>
        <taxon>Pentapetalae</taxon>
        <taxon>Caryophyllales</taxon>
        <taxon>Nepenthaceae</taxon>
        <taxon>Nepenthes</taxon>
    </lineage>
</organism>
<feature type="compositionally biased region" description="Polar residues" evidence="1">
    <location>
        <begin position="36"/>
        <end position="52"/>
    </location>
</feature>
<proteinExistence type="predicted"/>
<accession>A0AAD3T890</accession>
<gene>
    <name evidence="2" type="ORF">Nepgr_027228</name>
</gene>
<evidence type="ECO:0000313" key="2">
    <source>
        <dbReference type="EMBL" id="GMH25385.1"/>
    </source>
</evidence>
<evidence type="ECO:0000256" key="1">
    <source>
        <dbReference type="SAM" id="MobiDB-lite"/>
    </source>
</evidence>
<feature type="region of interest" description="Disordered" evidence="1">
    <location>
        <begin position="1"/>
        <end position="55"/>
    </location>
</feature>
<dbReference type="AlphaFoldDB" id="A0AAD3T890"/>
<protein>
    <submittedName>
        <fullName evidence="2">Uncharacterized protein</fullName>
    </submittedName>
</protein>
<dbReference type="EMBL" id="BSYO01000029">
    <property type="protein sequence ID" value="GMH25385.1"/>
    <property type="molecule type" value="Genomic_DNA"/>
</dbReference>